<sequence length="54" mass="6265">KAKFDKLPALRLLRLTDETPKGRKLKWYQLQLTQRIVDPVVPSLQGQHLTKAKV</sequence>
<evidence type="ECO:0000313" key="2">
    <source>
        <dbReference type="Proteomes" id="UP001431783"/>
    </source>
</evidence>
<proteinExistence type="predicted"/>
<organism evidence="1 2">
    <name type="scientific">Henosepilachna vigintioctopunctata</name>
    <dbReference type="NCBI Taxonomy" id="420089"/>
    <lineage>
        <taxon>Eukaryota</taxon>
        <taxon>Metazoa</taxon>
        <taxon>Ecdysozoa</taxon>
        <taxon>Arthropoda</taxon>
        <taxon>Hexapoda</taxon>
        <taxon>Insecta</taxon>
        <taxon>Pterygota</taxon>
        <taxon>Neoptera</taxon>
        <taxon>Endopterygota</taxon>
        <taxon>Coleoptera</taxon>
        <taxon>Polyphaga</taxon>
        <taxon>Cucujiformia</taxon>
        <taxon>Coccinelloidea</taxon>
        <taxon>Coccinellidae</taxon>
        <taxon>Epilachninae</taxon>
        <taxon>Epilachnini</taxon>
        <taxon>Henosepilachna</taxon>
    </lineage>
</organism>
<accession>A0AAW1TUE7</accession>
<name>A0AAW1TUE7_9CUCU</name>
<gene>
    <name evidence="1" type="ORF">WA026_017000</name>
</gene>
<evidence type="ECO:0000313" key="1">
    <source>
        <dbReference type="EMBL" id="KAK9872205.1"/>
    </source>
</evidence>
<dbReference type="EMBL" id="JARQZJ010000010">
    <property type="protein sequence ID" value="KAK9872205.1"/>
    <property type="molecule type" value="Genomic_DNA"/>
</dbReference>
<dbReference type="AlphaFoldDB" id="A0AAW1TUE7"/>
<protein>
    <submittedName>
        <fullName evidence="1">Uncharacterized protein</fullName>
    </submittedName>
</protein>
<keyword evidence="2" id="KW-1185">Reference proteome</keyword>
<feature type="non-terminal residue" evidence="1">
    <location>
        <position position="1"/>
    </location>
</feature>
<comment type="caution">
    <text evidence="1">The sequence shown here is derived from an EMBL/GenBank/DDBJ whole genome shotgun (WGS) entry which is preliminary data.</text>
</comment>
<dbReference type="Proteomes" id="UP001431783">
    <property type="component" value="Unassembled WGS sequence"/>
</dbReference>
<reference evidence="1 2" key="1">
    <citation type="submission" date="2023-03" db="EMBL/GenBank/DDBJ databases">
        <title>Genome insight into feeding habits of ladybird beetles.</title>
        <authorList>
            <person name="Li H.-S."/>
            <person name="Huang Y.-H."/>
            <person name="Pang H."/>
        </authorList>
    </citation>
    <scope>NUCLEOTIDE SEQUENCE [LARGE SCALE GENOMIC DNA]</scope>
    <source>
        <strain evidence="1">SYSU_2023b</strain>
        <tissue evidence="1">Whole body</tissue>
    </source>
</reference>